<dbReference type="OrthoDB" id="10050565at2759"/>
<dbReference type="AGR" id="FB:FBgn0027548"/>
<dbReference type="EMBL" id="AY060474">
    <property type="protein sequence ID" value="AAL25513.1"/>
    <property type="molecule type" value="mRNA"/>
</dbReference>
<feature type="chain" id="PRO_5004321652" evidence="2">
    <location>
        <begin position="21"/>
        <end position="133"/>
    </location>
</feature>
<dbReference type="GO" id="GO:2000737">
    <property type="term" value="P:negative regulation of stem cell differentiation"/>
    <property type="evidence" value="ECO:0000315"/>
    <property type="project" value="FlyBase"/>
</dbReference>
<keyword evidence="1" id="KW-0812">Transmembrane</keyword>
<protein>
    <submittedName>
        <fullName evidence="3">SD06722p</fullName>
    </submittedName>
</protein>
<proteinExistence type="evidence at transcript level"/>
<dbReference type="FlyBase" id="FBgn0027548">
    <property type="gene designation" value="nito"/>
</dbReference>
<keyword evidence="1" id="KW-0472">Membrane</keyword>
<dbReference type="GO" id="GO:0071011">
    <property type="term" value="C:precatalytic spliceosome"/>
    <property type="evidence" value="ECO:0007005"/>
    <property type="project" value="FlyBase"/>
</dbReference>
<feature type="signal peptide" evidence="2">
    <location>
        <begin position="1"/>
        <end position="20"/>
    </location>
</feature>
<evidence type="ECO:0000313" key="3">
    <source>
        <dbReference type="EMBL" id="AAL25513.1"/>
    </source>
</evidence>
<dbReference type="GO" id="GO:0003729">
    <property type="term" value="F:mRNA binding"/>
    <property type="evidence" value="ECO:0000250"/>
    <property type="project" value="FlyBase"/>
</dbReference>
<dbReference type="GO" id="GO:0000398">
    <property type="term" value="P:mRNA splicing, via spliceosome"/>
    <property type="evidence" value="ECO:0000305"/>
    <property type="project" value="FlyBase"/>
</dbReference>
<organism evidence="3">
    <name type="scientific">Drosophila melanogaster</name>
    <name type="common">Fruit fly</name>
    <dbReference type="NCBI Taxonomy" id="7227"/>
    <lineage>
        <taxon>Eukaryota</taxon>
        <taxon>Metazoa</taxon>
        <taxon>Ecdysozoa</taxon>
        <taxon>Arthropoda</taxon>
        <taxon>Hexapoda</taxon>
        <taxon>Insecta</taxon>
        <taxon>Pterygota</taxon>
        <taxon>Neoptera</taxon>
        <taxon>Endopterygota</taxon>
        <taxon>Diptera</taxon>
        <taxon>Brachycera</taxon>
        <taxon>Muscomorpha</taxon>
        <taxon>Ephydroidea</taxon>
        <taxon>Drosophilidae</taxon>
        <taxon>Drosophila</taxon>
        <taxon>Sophophora</taxon>
    </lineage>
</organism>
<evidence type="ECO:0000313" key="4">
    <source>
        <dbReference type="FlyBase" id="FBgn0027548"/>
    </source>
</evidence>
<gene>
    <name evidence="4" type="primary">nito</name>
    <name evidence="3" type="synonym">BcDNA:GH11110</name>
    <name evidence="4" type="ORF">CG2910</name>
</gene>
<sequence>MSMLFDLVWQLLHWFSCGCAQQKNKNKNSVLFIIYASVHATFVSVSSSVIPRTEISLYTMIIQSEQFTQCMCCVCVCSQIYYLYIYIYISIVICTLKGSNNDQTQLSCIIRRMFESNLCFNKILYQTIVLISK</sequence>
<evidence type="ECO:0000256" key="1">
    <source>
        <dbReference type="SAM" id="Phobius"/>
    </source>
</evidence>
<dbReference type="GO" id="GO:0000381">
    <property type="term" value="P:regulation of alternative mRNA splicing, via spliceosome"/>
    <property type="evidence" value="ECO:0000315"/>
    <property type="project" value="FlyBase"/>
</dbReference>
<name>Q95SU9_DROME</name>
<keyword evidence="2" id="KW-0732">Signal</keyword>
<feature type="transmembrane region" description="Helical" evidence="1">
    <location>
        <begin position="30"/>
        <end position="50"/>
    </location>
</feature>
<evidence type="ECO:0000256" key="2">
    <source>
        <dbReference type="SAM" id="SignalP"/>
    </source>
</evidence>
<reference evidence="3" key="1">
    <citation type="submission" date="2001-10" db="EMBL/GenBank/DDBJ databases">
        <authorList>
            <person name="Stapleton M."/>
            <person name="Brokstein P."/>
            <person name="Hong L."/>
            <person name="Agbayani A."/>
            <person name="Carlson J."/>
            <person name="Champe M."/>
            <person name="Chavez C."/>
            <person name="Dorsett V."/>
            <person name="Farfan D."/>
            <person name="Frise E."/>
            <person name="George R."/>
            <person name="Gonzalez M."/>
            <person name="Guarin H."/>
            <person name="Li P."/>
            <person name="Liao G."/>
            <person name="Miranda A."/>
            <person name="Mungall C.J."/>
            <person name="Nunoo J."/>
            <person name="Pacleb J."/>
            <person name="Paragas V."/>
            <person name="Park S."/>
            <person name="Phouanenavong S."/>
            <person name="Wan K."/>
            <person name="Yu C."/>
            <person name="Lewis S.E."/>
            <person name="Rubin G.M."/>
            <person name="Celniker S."/>
        </authorList>
    </citation>
    <scope>NUCLEOTIDE SEQUENCE</scope>
</reference>
<dbReference type="AlphaFoldDB" id="Q95SU9"/>
<dbReference type="GO" id="GO:0005634">
    <property type="term" value="C:nucleus"/>
    <property type="evidence" value="ECO:0000314"/>
    <property type="project" value="FlyBase"/>
</dbReference>
<accession>Q95SU9</accession>
<feature type="transmembrane region" description="Helical" evidence="1">
    <location>
        <begin position="70"/>
        <end position="89"/>
    </location>
</feature>
<keyword evidence="1" id="KW-1133">Transmembrane helix</keyword>